<dbReference type="OrthoDB" id="8402552at2"/>
<dbReference type="EMBL" id="FQYW01000017">
    <property type="protein sequence ID" value="SHI89494.1"/>
    <property type="molecule type" value="Genomic_DNA"/>
</dbReference>
<evidence type="ECO:0000313" key="1">
    <source>
        <dbReference type="EMBL" id="SHI89494.1"/>
    </source>
</evidence>
<reference evidence="1 2" key="1">
    <citation type="submission" date="2016-11" db="EMBL/GenBank/DDBJ databases">
        <authorList>
            <person name="Jaros S."/>
            <person name="Januszkiewicz K."/>
            <person name="Wedrychowicz H."/>
        </authorList>
    </citation>
    <scope>NUCLEOTIDE SEQUENCE [LARGE SCALE GENOMIC DNA]</scope>
    <source>
        <strain evidence="1 2">DSM 3074</strain>
    </source>
</reference>
<protein>
    <submittedName>
        <fullName evidence="1">Uncharacterized protein</fullName>
    </submittedName>
</protein>
<organism evidence="1 2">
    <name type="scientific">Anaerovibrio lipolyticus DSM 3074</name>
    <dbReference type="NCBI Taxonomy" id="1120997"/>
    <lineage>
        <taxon>Bacteria</taxon>
        <taxon>Bacillati</taxon>
        <taxon>Bacillota</taxon>
        <taxon>Negativicutes</taxon>
        <taxon>Selenomonadales</taxon>
        <taxon>Selenomonadaceae</taxon>
        <taxon>Anaerovibrio</taxon>
    </lineage>
</organism>
<dbReference type="Proteomes" id="UP000191240">
    <property type="component" value="Unassembled WGS sequence"/>
</dbReference>
<dbReference type="AlphaFoldDB" id="A0A1M6EVI9"/>
<evidence type="ECO:0000313" key="2">
    <source>
        <dbReference type="Proteomes" id="UP000191240"/>
    </source>
</evidence>
<name>A0A1M6EVI9_9FIRM</name>
<accession>A0A1M6EVI9</accession>
<gene>
    <name evidence="1" type="ORF">SAMN02745671_02026</name>
</gene>
<dbReference type="RefSeq" id="WP_080326060.1">
    <property type="nucleotide sequence ID" value="NZ_FQYW01000017.1"/>
</dbReference>
<sequence>MSENLSIYNRIKEALLPDGTLPEDFVLRQMPEQGLRFADGAIDGTVRYHMGPTKNPDISALTLVLEMASQERFKDSANALITHFQNGGVMLPVMDALQDWVFDHPEKLSPEALGRFCMTLLVQSEDVESVKFAITILELLDREETQELKDILLVLAASEELTLFCLFLLSSFEDGNALIYSVAKRLKGWGRIHAVSMLKPENDEMAQWLLNEGWRNEIMPEYSAIVAIKRGGLLDRLVGDNATKEDFQLAGELIGASLEDNPVPGLNKYKKSNELLGAYLKLADKYAEDLEDYSNIFDIRDFLEKGELAEKDNLLKSAGSILDSKECIDCVEASMDGGEGFYLGKALGLDYAARAMDTLRHEWQTKYDIIDLLLPEKQYVDEIIELFEDELPLEDMASGPENEMGNDERFADYGILSYVIQGLQSVPGKGERLICAGLYSPVIGTRNIALNTVDKWRKSDFQLTTTMENTLMKLKSSEVNEQTKKRLEKF</sequence>
<proteinExistence type="predicted"/>